<evidence type="ECO:0000256" key="8">
    <source>
        <dbReference type="SAM" id="Phobius"/>
    </source>
</evidence>
<feature type="transmembrane region" description="Helical" evidence="8">
    <location>
        <begin position="208"/>
        <end position="234"/>
    </location>
</feature>
<feature type="transmembrane region" description="Helical" evidence="8">
    <location>
        <begin position="56"/>
        <end position="79"/>
    </location>
</feature>
<dbReference type="PROSITE" id="PS50262">
    <property type="entry name" value="G_PROTEIN_RECEP_F1_2"/>
    <property type="match status" value="1"/>
</dbReference>
<evidence type="ECO:0000259" key="9">
    <source>
        <dbReference type="PROSITE" id="PS50262"/>
    </source>
</evidence>
<comment type="caution">
    <text evidence="10">The sequence shown here is derived from an EMBL/GenBank/DDBJ whole genome shotgun (WGS) entry which is preliminary data.</text>
</comment>
<proteinExistence type="predicted"/>
<evidence type="ECO:0000256" key="4">
    <source>
        <dbReference type="ARBA" id="ARBA00023040"/>
    </source>
</evidence>
<dbReference type="Gene3D" id="1.20.1070.10">
    <property type="entry name" value="Rhodopsin 7-helix transmembrane proteins"/>
    <property type="match status" value="1"/>
</dbReference>
<feature type="transmembrane region" description="Helical" evidence="8">
    <location>
        <begin position="91"/>
        <end position="112"/>
    </location>
</feature>
<dbReference type="PANTHER" id="PTHR24243">
    <property type="entry name" value="G-PROTEIN COUPLED RECEPTOR"/>
    <property type="match status" value="1"/>
</dbReference>
<keyword evidence="6" id="KW-0675">Receptor</keyword>
<evidence type="ECO:0000256" key="5">
    <source>
        <dbReference type="ARBA" id="ARBA00023136"/>
    </source>
</evidence>
<evidence type="ECO:0000313" key="11">
    <source>
        <dbReference type="Proteomes" id="UP000271974"/>
    </source>
</evidence>
<dbReference type="PANTHER" id="PTHR24243:SF208">
    <property type="entry name" value="PYROKININ-1 RECEPTOR"/>
    <property type="match status" value="1"/>
</dbReference>
<keyword evidence="3 8" id="KW-1133">Transmembrane helix</keyword>
<gene>
    <name evidence="10" type="ORF">EGW08_005966</name>
</gene>
<keyword evidence="2 8" id="KW-0812">Transmembrane</keyword>
<comment type="subcellular location">
    <subcellularLocation>
        <location evidence="1">Membrane</location>
        <topology evidence="1">Multi-pass membrane protein</topology>
    </subcellularLocation>
</comment>
<dbReference type="GO" id="GO:0005886">
    <property type="term" value="C:plasma membrane"/>
    <property type="evidence" value="ECO:0007669"/>
    <property type="project" value="TreeGrafter"/>
</dbReference>
<feature type="transmembrane region" description="Helical" evidence="8">
    <location>
        <begin position="132"/>
        <end position="152"/>
    </location>
</feature>
<dbReference type="InterPro" id="IPR017452">
    <property type="entry name" value="GPCR_Rhodpsn_7TM"/>
</dbReference>
<keyword evidence="5 8" id="KW-0472">Membrane</keyword>
<name>A0A3S0ZYM1_ELYCH</name>
<evidence type="ECO:0000256" key="7">
    <source>
        <dbReference type="ARBA" id="ARBA00023224"/>
    </source>
</evidence>
<evidence type="ECO:0000256" key="3">
    <source>
        <dbReference type="ARBA" id="ARBA00022989"/>
    </source>
</evidence>
<keyword evidence="7" id="KW-0807">Transducer</keyword>
<dbReference type="Pfam" id="PF00001">
    <property type="entry name" value="7tm_1"/>
    <property type="match status" value="1"/>
</dbReference>
<feature type="transmembrane region" description="Helical" evidence="8">
    <location>
        <begin position="300"/>
        <end position="325"/>
    </location>
</feature>
<dbReference type="EMBL" id="RQTK01000144">
    <property type="protein sequence ID" value="RUS86274.1"/>
    <property type="molecule type" value="Genomic_DNA"/>
</dbReference>
<organism evidence="10 11">
    <name type="scientific">Elysia chlorotica</name>
    <name type="common">Eastern emerald elysia</name>
    <name type="synonym">Sea slug</name>
    <dbReference type="NCBI Taxonomy" id="188477"/>
    <lineage>
        <taxon>Eukaryota</taxon>
        <taxon>Metazoa</taxon>
        <taxon>Spiralia</taxon>
        <taxon>Lophotrochozoa</taxon>
        <taxon>Mollusca</taxon>
        <taxon>Gastropoda</taxon>
        <taxon>Heterobranchia</taxon>
        <taxon>Euthyneura</taxon>
        <taxon>Panpulmonata</taxon>
        <taxon>Sacoglossa</taxon>
        <taxon>Placobranchoidea</taxon>
        <taxon>Plakobranchidae</taxon>
        <taxon>Elysia</taxon>
    </lineage>
</organism>
<dbReference type="PRINTS" id="PR00237">
    <property type="entry name" value="GPCRRHODOPSN"/>
</dbReference>
<dbReference type="GO" id="GO:0004930">
    <property type="term" value="F:G protein-coupled receptor activity"/>
    <property type="evidence" value="ECO:0007669"/>
    <property type="project" value="UniProtKB-KW"/>
</dbReference>
<dbReference type="AlphaFoldDB" id="A0A3S0ZYM1"/>
<dbReference type="SUPFAM" id="SSF81321">
    <property type="entry name" value="Family A G protein-coupled receptor-like"/>
    <property type="match status" value="1"/>
</dbReference>
<evidence type="ECO:0000313" key="10">
    <source>
        <dbReference type="EMBL" id="RUS86274.1"/>
    </source>
</evidence>
<evidence type="ECO:0000256" key="1">
    <source>
        <dbReference type="ARBA" id="ARBA00004141"/>
    </source>
</evidence>
<evidence type="ECO:0000256" key="6">
    <source>
        <dbReference type="ARBA" id="ARBA00023170"/>
    </source>
</evidence>
<sequence>MSVASTESRVPNATSMVSSPMTLVADPLAGSGQHNWTEFSVLISDSFFDLLSLTNLFGITGPLCLLGIFTNIANLVVYAKMGFSESSNMNFMALAVFDLLFTIISLTMRALYNPSLKRSAAGPLLQYASHCVSIGMVVVANGSAMMTALIAAERCVYVVFPLKAKTLLSRRRSLGLVLAVLAYHAAFMVLVYVDPGPPYDSHPERRSLYYMVFYVIPSSACFLVVLLTTIFLVSRLMRSQRWRRQASTKSGQSGAKEDRLVKTIVSISTLFVICYFPNVSIFLVQIAYPPLRYGTLYLNNLILILFDISMTSQVISSTGNFFFYYKLGSRFRKVFHATFACGRSKYSDGPSVKSFN</sequence>
<feature type="domain" description="G-protein coupled receptors family 1 profile" evidence="9">
    <location>
        <begin position="67"/>
        <end position="324"/>
    </location>
</feature>
<feature type="transmembrane region" description="Helical" evidence="8">
    <location>
        <begin position="173"/>
        <end position="193"/>
    </location>
</feature>
<accession>A0A3S0ZYM1</accession>
<evidence type="ECO:0000256" key="2">
    <source>
        <dbReference type="ARBA" id="ARBA00022692"/>
    </source>
</evidence>
<dbReference type="Proteomes" id="UP000271974">
    <property type="component" value="Unassembled WGS sequence"/>
</dbReference>
<keyword evidence="11" id="KW-1185">Reference proteome</keyword>
<keyword evidence="4" id="KW-0297">G-protein coupled receptor</keyword>
<dbReference type="InterPro" id="IPR000276">
    <property type="entry name" value="GPCR_Rhodpsn"/>
</dbReference>
<feature type="transmembrane region" description="Helical" evidence="8">
    <location>
        <begin position="264"/>
        <end position="288"/>
    </location>
</feature>
<protein>
    <recommendedName>
        <fullName evidence="9">G-protein coupled receptors family 1 profile domain-containing protein</fullName>
    </recommendedName>
</protein>
<reference evidence="10 11" key="1">
    <citation type="submission" date="2019-01" db="EMBL/GenBank/DDBJ databases">
        <title>A draft genome assembly of the solar-powered sea slug Elysia chlorotica.</title>
        <authorList>
            <person name="Cai H."/>
            <person name="Li Q."/>
            <person name="Fang X."/>
            <person name="Li J."/>
            <person name="Curtis N.E."/>
            <person name="Altenburger A."/>
            <person name="Shibata T."/>
            <person name="Feng M."/>
            <person name="Maeda T."/>
            <person name="Schwartz J.A."/>
            <person name="Shigenobu S."/>
            <person name="Lundholm N."/>
            <person name="Nishiyama T."/>
            <person name="Yang H."/>
            <person name="Hasebe M."/>
            <person name="Li S."/>
            <person name="Pierce S.K."/>
            <person name="Wang J."/>
        </authorList>
    </citation>
    <scope>NUCLEOTIDE SEQUENCE [LARGE SCALE GENOMIC DNA]</scope>
    <source>
        <strain evidence="10">EC2010</strain>
        <tissue evidence="10">Whole organism of an adult</tissue>
    </source>
</reference>